<dbReference type="AlphaFoldDB" id="A0A1I4FNI3"/>
<reference evidence="1 2" key="1">
    <citation type="submission" date="2016-10" db="EMBL/GenBank/DDBJ databases">
        <authorList>
            <person name="de Groot N.N."/>
        </authorList>
    </citation>
    <scope>NUCLEOTIDE SEQUENCE [LARGE SCALE GENOMIC DNA]</scope>
    <source>
        <strain evidence="1 2">DSM 16199</strain>
    </source>
</reference>
<proteinExistence type="predicted"/>
<evidence type="ECO:0000313" key="1">
    <source>
        <dbReference type="EMBL" id="SFL19472.1"/>
    </source>
</evidence>
<dbReference type="EMBL" id="FOTF01000010">
    <property type="protein sequence ID" value="SFL19472.1"/>
    <property type="molecule type" value="Genomic_DNA"/>
</dbReference>
<name>A0A1I4FNI3_9RHOB</name>
<keyword evidence="2" id="KW-1185">Reference proteome</keyword>
<dbReference type="Proteomes" id="UP000199550">
    <property type="component" value="Unassembled WGS sequence"/>
</dbReference>
<dbReference type="STRING" id="195913.SAMN04488004_11014"/>
<dbReference type="OrthoDB" id="9811751at2"/>
<organism evidence="1 2">
    <name type="scientific">Loktanella salsilacus</name>
    <dbReference type="NCBI Taxonomy" id="195913"/>
    <lineage>
        <taxon>Bacteria</taxon>
        <taxon>Pseudomonadati</taxon>
        <taxon>Pseudomonadota</taxon>
        <taxon>Alphaproteobacteria</taxon>
        <taxon>Rhodobacterales</taxon>
        <taxon>Roseobacteraceae</taxon>
        <taxon>Loktanella</taxon>
    </lineage>
</organism>
<evidence type="ECO:0000313" key="2">
    <source>
        <dbReference type="Proteomes" id="UP000199550"/>
    </source>
</evidence>
<evidence type="ECO:0008006" key="3">
    <source>
        <dbReference type="Google" id="ProtNLM"/>
    </source>
</evidence>
<protein>
    <recommendedName>
        <fullName evidence="3">DUF3072 domain-containing protein</fullName>
    </recommendedName>
</protein>
<gene>
    <name evidence="1" type="ORF">SAMN04488004_11014</name>
</gene>
<dbReference type="RefSeq" id="WP_090189151.1">
    <property type="nucleotide sequence ID" value="NZ_CAXYBM010000019.1"/>
</dbReference>
<sequence>MTTGPNMTEDHHMMNGEQAAILQELCEKTGHPFSDQMTSDRADDMINRLSSQLDAETSKR</sequence>
<accession>A0A1I4FNI3</accession>